<name>A0ABS5SG80_9BACT</name>
<evidence type="ECO:0000313" key="1">
    <source>
        <dbReference type="EMBL" id="MBT0654367.1"/>
    </source>
</evidence>
<dbReference type="EMBL" id="JAHCVK010000010">
    <property type="protein sequence ID" value="MBT0654367.1"/>
    <property type="molecule type" value="Genomic_DNA"/>
</dbReference>
<dbReference type="InterPro" id="IPR008533">
    <property type="entry name" value="DUF815"/>
</dbReference>
<keyword evidence="2" id="KW-1185">Reference proteome</keyword>
<dbReference type="PANTHER" id="PTHR42935:SF1">
    <property type="entry name" value="SLR0930 PROTEIN"/>
    <property type="match status" value="1"/>
</dbReference>
<dbReference type="Proteomes" id="UP000756860">
    <property type="component" value="Unassembled WGS sequence"/>
</dbReference>
<comment type="caution">
    <text evidence="1">The sequence shown here is derived from an EMBL/GenBank/DDBJ whole genome shotgun (WGS) entry which is preliminary data.</text>
</comment>
<dbReference type="GO" id="GO:0005524">
    <property type="term" value="F:ATP binding"/>
    <property type="evidence" value="ECO:0007669"/>
    <property type="project" value="UniProtKB-KW"/>
</dbReference>
<dbReference type="CDD" id="cd00009">
    <property type="entry name" value="AAA"/>
    <property type="match status" value="1"/>
</dbReference>
<organism evidence="1 2">
    <name type="scientific">Geomobilimonas luticola</name>
    <dbReference type="NCBI Taxonomy" id="1114878"/>
    <lineage>
        <taxon>Bacteria</taxon>
        <taxon>Pseudomonadati</taxon>
        <taxon>Thermodesulfobacteriota</taxon>
        <taxon>Desulfuromonadia</taxon>
        <taxon>Geobacterales</taxon>
        <taxon>Geobacteraceae</taxon>
        <taxon>Geomobilimonas</taxon>
    </lineage>
</organism>
<evidence type="ECO:0000313" key="2">
    <source>
        <dbReference type="Proteomes" id="UP000756860"/>
    </source>
</evidence>
<proteinExistence type="predicted"/>
<gene>
    <name evidence="1" type="ORF">KI810_15005</name>
</gene>
<dbReference type="PANTHER" id="PTHR42935">
    <property type="entry name" value="SLR0930 PROTEIN"/>
    <property type="match status" value="1"/>
</dbReference>
<dbReference type="RefSeq" id="WP_214176376.1">
    <property type="nucleotide sequence ID" value="NZ_JAHCVK010000010.1"/>
</dbReference>
<dbReference type="InterPro" id="IPR027417">
    <property type="entry name" value="P-loop_NTPase"/>
</dbReference>
<dbReference type="Gene3D" id="3.40.50.300">
    <property type="entry name" value="P-loop containing nucleotide triphosphate hydrolases"/>
    <property type="match status" value="1"/>
</dbReference>
<sequence>MPDRWETVIGRLESFLAKAEVLMDRYGVSEPLDETVFTQCQAFRWEGKGGAGRLVPVRHPHLPDLDDLVGVDIAKAELVRNTAQFVAGRPANNVLLWGERGTGKSSCVKGLLRLFADHGLRLIEVERGELLSLPRISALVRCVPYRFIVFCDDLSFAAGDATYQELKTLLDGGIEARPGNMLIYATSNRRHLMPETMGDNLREEIHPEEAVSDKLSLADRFGLTLSFHPFSQDTYLAIVDHYADSLGLDTNRDDLRREALRWALYKGQRSGRAARQFIDDLAGRIDA</sequence>
<dbReference type="Pfam" id="PF05673">
    <property type="entry name" value="DUF815"/>
    <property type="match status" value="1"/>
</dbReference>
<protein>
    <submittedName>
        <fullName evidence="1">ATP-binding protein</fullName>
    </submittedName>
</protein>
<keyword evidence="1" id="KW-0067">ATP-binding</keyword>
<keyword evidence="1" id="KW-0547">Nucleotide-binding</keyword>
<reference evidence="1 2" key="1">
    <citation type="submission" date="2021-05" db="EMBL/GenBank/DDBJ databases">
        <title>The draft genome of Geobacter luticola JCM 17780.</title>
        <authorList>
            <person name="Xu Z."/>
            <person name="Masuda Y."/>
            <person name="Itoh H."/>
            <person name="Senoo K."/>
        </authorList>
    </citation>
    <scope>NUCLEOTIDE SEQUENCE [LARGE SCALE GENOMIC DNA]</scope>
    <source>
        <strain evidence="1 2">JCM 17780</strain>
    </source>
</reference>
<dbReference type="SUPFAM" id="SSF52540">
    <property type="entry name" value="P-loop containing nucleoside triphosphate hydrolases"/>
    <property type="match status" value="1"/>
</dbReference>
<accession>A0ABS5SG80</accession>